<dbReference type="InterPro" id="IPR028098">
    <property type="entry name" value="Glyco_trans_4-like_N"/>
</dbReference>
<dbReference type="AlphaFoldDB" id="A0A5E6MBC0"/>
<keyword evidence="3" id="KW-0328">Glycosyltransferase</keyword>
<dbReference type="SUPFAM" id="SSF53756">
    <property type="entry name" value="UDP-Glycosyltransferase/glycogen phosphorylase"/>
    <property type="match status" value="1"/>
</dbReference>
<feature type="domain" description="Glycosyltransferase subfamily 4-like N-terminal" evidence="2">
    <location>
        <begin position="18"/>
        <end position="152"/>
    </location>
</feature>
<name>A0A5E6MBC0_9BACT</name>
<dbReference type="EC" id="2.4.1.345" evidence="3"/>
<evidence type="ECO:0000313" key="4">
    <source>
        <dbReference type="Proteomes" id="UP000334923"/>
    </source>
</evidence>
<accession>A0A5E6MBC0</accession>
<sequence>MGCLRVALVIPGIPKISGGPGVSVAAMAGRLVANGWEVTVLTSNQGISEGLVPIEKNVELKIFPLSGKWNRRFLRCPELIEWLYREGSRFDVVDIQGIWSFICSDMAKACQALRIPYVITPHGQASKWDVGKAPVRKRIFASLWLSGAWKGASGYRFLSEEERRGCWFPEAGKGVITPNWLEPAQKPEDHSSTEALRSLELRGDGQTVLFLGRLDPQKGVLELLHVFEQLWRRRPETVLLLVGPGRTRYAEQVRRRVDSMTGSRNIRLLGPLYGVEKQAVLGAASVFVALSKSEGLPTAVLEALRASIPVIVTPGANIPEVEEYGAGFVVHGREDAVTKIETILQDSGLRSRMAENAKRLFEQRFSPENVFPNLIAFYRAIVGKSRDQSTRTNIA</sequence>
<evidence type="ECO:0000259" key="2">
    <source>
        <dbReference type="Pfam" id="PF13439"/>
    </source>
</evidence>
<dbReference type="EMBL" id="CABFVA020000066">
    <property type="protein sequence ID" value="VVM06498.1"/>
    <property type="molecule type" value="Genomic_DNA"/>
</dbReference>
<protein>
    <submittedName>
        <fullName evidence="3">GDP-mannose-dependent alpha-(1-6)-phosphatidylinositol monomannoside mannosyltransferase</fullName>
        <ecNumber evidence="3">2.4.1.345</ecNumber>
    </submittedName>
</protein>
<dbReference type="GO" id="GO:0043750">
    <property type="term" value="F:phosphatidylinositol alpha-mannosyltransferase activity"/>
    <property type="evidence" value="ECO:0007669"/>
    <property type="project" value="UniProtKB-EC"/>
</dbReference>
<keyword evidence="4" id="KW-1185">Reference proteome</keyword>
<gene>
    <name evidence="3" type="primary">pimB</name>
    <name evidence="3" type="ORF">MAMT_01239</name>
</gene>
<dbReference type="Pfam" id="PF13439">
    <property type="entry name" value="Glyco_transf_4"/>
    <property type="match status" value="1"/>
</dbReference>
<evidence type="ECO:0000259" key="1">
    <source>
        <dbReference type="Pfam" id="PF00534"/>
    </source>
</evidence>
<dbReference type="InterPro" id="IPR050194">
    <property type="entry name" value="Glycosyltransferase_grp1"/>
</dbReference>
<dbReference type="Proteomes" id="UP000334923">
    <property type="component" value="Unassembled WGS sequence"/>
</dbReference>
<dbReference type="PANTHER" id="PTHR45947:SF13">
    <property type="entry name" value="TRANSFERASE"/>
    <property type="match status" value="1"/>
</dbReference>
<feature type="domain" description="Glycosyl transferase family 1" evidence="1">
    <location>
        <begin position="195"/>
        <end position="359"/>
    </location>
</feature>
<reference evidence="3 4" key="1">
    <citation type="submission" date="2019-09" db="EMBL/GenBank/DDBJ databases">
        <authorList>
            <person name="Cremers G."/>
        </authorList>
    </citation>
    <scope>NUCLEOTIDE SEQUENCE [LARGE SCALE GENOMIC DNA]</scope>
    <source>
        <strain evidence="3">4A</strain>
    </source>
</reference>
<dbReference type="Pfam" id="PF00534">
    <property type="entry name" value="Glycos_transf_1"/>
    <property type="match status" value="1"/>
</dbReference>
<dbReference type="Gene3D" id="3.40.50.2000">
    <property type="entry name" value="Glycogen Phosphorylase B"/>
    <property type="match status" value="2"/>
</dbReference>
<proteinExistence type="predicted"/>
<organism evidence="3 4">
    <name type="scientific">Methylacidimicrobium tartarophylax</name>
    <dbReference type="NCBI Taxonomy" id="1041768"/>
    <lineage>
        <taxon>Bacteria</taxon>
        <taxon>Pseudomonadati</taxon>
        <taxon>Verrucomicrobiota</taxon>
        <taxon>Methylacidimicrobium</taxon>
    </lineage>
</organism>
<evidence type="ECO:0000313" key="3">
    <source>
        <dbReference type="EMBL" id="VVM06498.1"/>
    </source>
</evidence>
<dbReference type="InterPro" id="IPR001296">
    <property type="entry name" value="Glyco_trans_1"/>
</dbReference>
<keyword evidence="3" id="KW-0808">Transferase</keyword>
<dbReference type="PANTHER" id="PTHR45947">
    <property type="entry name" value="SULFOQUINOVOSYL TRANSFERASE SQD2"/>
    <property type="match status" value="1"/>
</dbReference>